<dbReference type="Proteomes" id="UP000326924">
    <property type="component" value="Unassembled WGS sequence"/>
</dbReference>
<accession>A0A5J5F749</accession>
<evidence type="ECO:0000256" key="1">
    <source>
        <dbReference type="SAM" id="MobiDB-lite"/>
    </source>
</evidence>
<dbReference type="InParanoid" id="A0A5J5F749"/>
<reference evidence="2 3" key="1">
    <citation type="submission" date="2019-09" db="EMBL/GenBank/DDBJ databases">
        <title>Draft genome of the ectomycorrhizal ascomycete Sphaerosporella brunnea.</title>
        <authorList>
            <consortium name="DOE Joint Genome Institute"/>
            <person name="Benucci G.M."/>
            <person name="Marozzi G."/>
            <person name="Antonielli L."/>
            <person name="Sanchez S."/>
            <person name="Marco P."/>
            <person name="Wang X."/>
            <person name="Falini L.B."/>
            <person name="Barry K."/>
            <person name="Haridas S."/>
            <person name="Lipzen A."/>
            <person name="Labutti K."/>
            <person name="Grigoriev I.V."/>
            <person name="Murat C."/>
            <person name="Martin F."/>
            <person name="Albertini E."/>
            <person name="Donnini D."/>
            <person name="Bonito G."/>
        </authorList>
    </citation>
    <scope>NUCLEOTIDE SEQUENCE [LARGE SCALE GENOMIC DNA]</scope>
    <source>
        <strain evidence="2 3">Sb_GMNB300</strain>
    </source>
</reference>
<gene>
    <name evidence="2" type="ORF">FN846DRAFT_903478</name>
</gene>
<feature type="region of interest" description="Disordered" evidence="1">
    <location>
        <begin position="30"/>
        <end position="88"/>
    </location>
</feature>
<comment type="caution">
    <text evidence="2">The sequence shown here is derived from an EMBL/GenBank/DDBJ whole genome shotgun (WGS) entry which is preliminary data.</text>
</comment>
<feature type="compositionally biased region" description="Acidic residues" evidence="1">
    <location>
        <begin position="30"/>
        <end position="53"/>
    </location>
</feature>
<organism evidence="2 3">
    <name type="scientific">Sphaerosporella brunnea</name>
    <dbReference type="NCBI Taxonomy" id="1250544"/>
    <lineage>
        <taxon>Eukaryota</taxon>
        <taxon>Fungi</taxon>
        <taxon>Dikarya</taxon>
        <taxon>Ascomycota</taxon>
        <taxon>Pezizomycotina</taxon>
        <taxon>Pezizomycetes</taxon>
        <taxon>Pezizales</taxon>
        <taxon>Pyronemataceae</taxon>
        <taxon>Sphaerosporella</taxon>
    </lineage>
</organism>
<keyword evidence="3" id="KW-1185">Reference proteome</keyword>
<evidence type="ECO:0000313" key="3">
    <source>
        <dbReference type="Proteomes" id="UP000326924"/>
    </source>
</evidence>
<protein>
    <submittedName>
        <fullName evidence="2">Uncharacterized protein</fullName>
    </submittedName>
</protein>
<evidence type="ECO:0000313" key="2">
    <source>
        <dbReference type="EMBL" id="KAA8912516.1"/>
    </source>
</evidence>
<name>A0A5J5F749_9PEZI</name>
<sequence>MAYHDPAFKPLDFCPVVDIKLMVYEQVFFEEDSESDDSDEDASDSDDDETEDGDSLHGGDLSDAQDSDNQADDANGADQRVHPANEHPVTQLTALEQLARITSIEVDVSIFLTPHRPARLLDALRAVTHMDWELVTFEITTKDNHPLIAAFPLQTAGADDWTHVNLAWEDCYPSLCQGIQSVRHLKSNLAVAGTTGK</sequence>
<dbReference type="EMBL" id="VXIS01000023">
    <property type="protein sequence ID" value="KAA8912516.1"/>
    <property type="molecule type" value="Genomic_DNA"/>
</dbReference>
<proteinExistence type="predicted"/>
<dbReference type="AlphaFoldDB" id="A0A5J5F749"/>